<keyword evidence="1" id="KW-1133">Transmembrane helix</keyword>
<dbReference type="Pfam" id="PF00990">
    <property type="entry name" value="GGDEF"/>
    <property type="match status" value="1"/>
</dbReference>
<proteinExistence type="predicted"/>
<dbReference type="Pfam" id="PF00497">
    <property type="entry name" value="SBP_bac_3"/>
    <property type="match status" value="2"/>
</dbReference>
<dbReference type="SUPFAM" id="SSF53850">
    <property type="entry name" value="Periplasmic binding protein-like II"/>
    <property type="match status" value="2"/>
</dbReference>
<keyword evidence="1" id="KW-0812">Transmembrane</keyword>
<dbReference type="GeneID" id="83056315"/>
<dbReference type="GO" id="GO:0052621">
    <property type="term" value="F:diguanylate cyclase activity"/>
    <property type="evidence" value="ECO:0007669"/>
    <property type="project" value="TreeGrafter"/>
</dbReference>
<dbReference type="GO" id="GO:0005886">
    <property type="term" value="C:plasma membrane"/>
    <property type="evidence" value="ECO:0007669"/>
    <property type="project" value="TreeGrafter"/>
</dbReference>
<dbReference type="STRING" id="1197717.BED41_00430"/>
<dbReference type="Gene3D" id="3.40.190.10">
    <property type="entry name" value="Periplasmic binding protein-like II"/>
    <property type="match status" value="4"/>
</dbReference>
<dbReference type="AlphaFoldDB" id="A0A1B2I197"/>
<protein>
    <recommendedName>
        <fullName evidence="2">GGDEF domain-containing protein</fullName>
    </recommendedName>
</protein>
<dbReference type="Gene3D" id="3.30.70.270">
    <property type="match status" value="1"/>
</dbReference>
<dbReference type="EMBL" id="CP016757">
    <property type="protein sequence ID" value="ANZ43707.1"/>
    <property type="molecule type" value="Genomic_DNA"/>
</dbReference>
<name>A0A1B2I197_9BACT</name>
<feature type="domain" description="GGDEF" evidence="2">
    <location>
        <begin position="582"/>
        <end position="710"/>
    </location>
</feature>
<dbReference type="InterPro" id="IPR043128">
    <property type="entry name" value="Rev_trsase/Diguanyl_cyclase"/>
</dbReference>
<organism evidence="3 4">
    <name type="scientific">Cloacibacillus porcorum</name>
    <dbReference type="NCBI Taxonomy" id="1197717"/>
    <lineage>
        <taxon>Bacteria</taxon>
        <taxon>Thermotogati</taxon>
        <taxon>Synergistota</taxon>
        <taxon>Synergistia</taxon>
        <taxon>Synergistales</taxon>
        <taxon>Synergistaceae</taxon>
        <taxon>Cloacibacillus</taxon>
    </lineage>
</organism>
<dbReference type="InterPro" id="IPR029787">
    <property type="entry name" value="Nucleotide_cyclase"/>
</dbReference>
<dbReference type="OrthoDB" id="9774451at2"/>
<evidence type="ECO:0000313" key="3">
    <source>
        <dbReference type="EMBL" id="ANZ43707.1"/>
    </source>
</evidence>
<dbReference type="PANTHER" id="PTHR45138:SF9">
    <property type="entry name" value="DIGUANYLATE CYCLASE DGCM-RELATED"/>
    <property type="match status" value="1"/>
</dbReference>
<evidence type="ECO:0000259" key="2">
    <source>
        <dbReference type="PROSITE" id="PS50887"/>
    </source>
</evidence>
<dbReference type="SMART" id="SM00267">
    <property type="entry name" value="GGDEF"/>
    <property type="match status" value="1"/>
</dbReference>
<dbReference type="GO" id="GO:1902201">
    <property type="term" value="P:negative regulation of bacterial-type flagellum-dependent cell motility"/>
    <property type="evidence" value="ECO:0007669"/>
    <property type="project" value="TreeGrafter"/>
</dbReference>
<evidence type="ECO:0000256" key="1">
    <source>
        <dbReference type="SAM" id="Phobius"/>
    </source>
</evidence>
<dbReference type="NCBIfam" id="TIGR00254">
    <property type="entry name" value="GGDEF"/>
    <property type="match status" value="1"/>
</dbReference>
<dbReference type="SUPFAM" id="SSF55073">
    <property type="entry name" value="Nucleotide cyclase"/>
    <property type="match status" value="1"/>
</dbReference>
<reference evidence="3" key="1">
    <citation type="submission" date="2016-08" db="EMBL/GenBank/DDBJ databases">
        <title>Complete genome of Cloacibacillus porcorum.</title>
        <authorList>
            <person name="Looft T."/>
            <person name="Bayles D.O."/>
            <person name="Alt D.P."/>
        </authorList>
    </citation>
    <scope>NUCLEOTIDE SEQUENCE [LARGE SCALE GENOMIC DNA]</scope>
    <source>
        <strain evidence="3">CL-84</strain>
    </source>
</reference>
<keyword evidence="1" id="KW-0472">Membrane</keyword>
<dbReference type="InterPro" id="IPR000160">
    <property type="entry name" value="GGDEF_dom"/>
</dbReference>
<evidence type="ECO:0000313" key="4">
    <source>
        <dbReference type="Proteomes" id="UP000093044"/>
    </source>
</evidence>
<dbReference type="PROSITE" id="PS50887">
    <property type="entry name" value="GGDEF"/>
    <property type="match status" value="1"/>
</dbReference>
<dbReference type="Proteomes" id="UP000093044">
    <property type="component" value="Chromosome"/>
</dbReference>
<accession>A0A1B2I197</accession>
<dbReference type="RefSeq" id="WP_066741670.1">
    <property type="nucleotide sequence ID" value="NZ_CP016757.1"/>
</dbReference>
<dbReference type="SMART" id="SM00062">
    <property type="entry name" value="PBPb"/>
    <property type="match status" value="2"/>
</dbReference>
<keyword evidence="4" id="KW-1185">Reference proteome</keyword>
<dbReference type="InterPro" id="IPR001638">
    <property type="entry name" value="Solute-binding_3/MltF_N"/>
</dbReference>
<dbReference type="InterPro" id="IPR050469">
    <property type="entry name" value="Diguanylate_Cyclase"/>
</dbReference>
<dbReference type="GO" id="GO:0043709">
    <property type="term" value="P:cell adhesion involved in single-species biofilm formation"/>
    <property type="evidence" value="ECO:0007669"/>
    <property type="project" value="TreeGrafter"/>
</dbReference>
<feature type="transmembrane region" description="Helical" evidence="1">
    <location>
        <begin position="512"/>
        <end position="537"/>
    </location>
</feature>
<dbReference type="PANTHER" id="PTHR45138">
    <property type="entry name" value="REGULATORY COMPONENTS OF SENSORY TRANSDUCTION SYSTEM"/>
    <property type="match status" value="1"/>
</dbReference>
<dbReference type="CDD" id="cd01949">
    <property type="entry name" value="GGDEF"/>
    <property type="match status" value="1"/>
</dbReference>
<sequence length="710" mass="80069">MALKKTDRMVIMIFCVLIFLAAAGAVFAEEMSKTSLPKVIRVGWYKNKNFQEMDPNGYRRGYEYEYLQEMARYGGWRYEYVSGSREECLKMLQEGLVDVVGGLFYTETAARSFDFVKYETDETYTILAVNAKDGRYTMDGWEGFDGMRIGVIPVWKNHLYKLHDYAAERGILFTTADYKSIDELERALKGGDVDAILMGEADIIPSNTKIIAQFAPSKRYFVTRLGGGDMKNALIFAMEQIRRFKPDFKAQLEKKYLEDSDGIILAFTEEEARFLKETPTLRVTLPSFRKPMMYKENGEYRGIAIDILKELEAKLGVRFEYIEALNQLEAVKMVSTGSADILSNIYYDYGWAEKNGLLLSRPYLDLDYAAITRIDYIQNSGNPKAAAVKGYLFSQNYVQKNYREEEIAWYNSEEECVDAVRNGEADICFVNSYVAGTYLQNYKYKNLYASVINYSHGLSLSLPHGGRQEMLLMSVLDKGISAIGKNKTSAIIAVNTMVTRHTMSAGEIIMRYPMISLSVAGISVAVIVSVLAIYVIIRNNRRKNIEVQRAEQASQRDTMTGLYNRSYFESEVSARLGAEENHEAAFLMIDLDDFKMINDTLGHLYGDHVLILFAAKMREVFGTDNLLCRMGGDEFAAFLPRIKSYQEVLALAEALKASFIKDIGGRAPSSCSIGISLCPEDGRTFNDLYRAADSALYAAKKSGKGKISAA</sequence>
<gene>
    <name evidence="3" type="ORF">BED41_00430</name>
</gene>
<dbReference type="KEGG" id="cpor:BED41_00430"/>